<keyword evidence="2" id="KW-1185">Reference proteome</keyword>
<protein>
    <submittedName>
        <fullName evidence="1">Uncharacterized protein</fullName>
    </submittedName>
</protein>
<accession>A0ABV3VYP1</accession>
<comment type="caution">
    <text evidence="1">The sequence shown here is derived from an EMBL/GenBank/DDBJ whole genome shotgun (WGS) entry which is preliminary data.</text>
</comment>
<dbReference type="EMBL" id="JBFRHK010000007">
    <property type="protein sequence ID" value="MEX3745956.1"/>
    <property type="molecule type" value="Genomic_DNA"/>
</dbReference>
<proteinExistence type="predicted"/>
<reference evidence="1 2" key="1">
    <citation type="submission" date="2024-07" db="EMBL/GenBank/DDBJ databases">
        <title>Characterization of a bacterium isolated from hydrolysated instant sea cucumber by whole-genome sequencing and metabolomics.</title>
        <authorList>
            <person name="Luo X."/>
            <person name="Zhang Z."/>
            <person name="Zheng Z."/>
            <person name="Zhang W."/>
            <person name="Ming T."/>
            <person name="Jiao L."/>
            <person name="Su X."/>
            <person name="Kong F."/>
            <person name="Xu J."/>
        </authorList>
    </citation>
    <scope>NUCLEOTIDE SEQUENCE [LARGE SCALE GENOMIC DNA]</scope>
    <source>
        <strain evidence="1 2">XL-2024</strain>
    </source>
</reference>
<dbReference type="RefSeq" id="WP_368636805.1">
    <property type="nucleotide sequence ID" value="NZ_JBFRHK010000007.1"/>
</dbReference>
<name>A0ABV3VYP1_9BACI</name>
<evidence type="ECO:0000313" key="1">
    <source>
        <dbReference type="EMBL" id="MEX3745956.1"/>
    </source>
</evidence>
<evidence type="ECO:0000313" key="2">
    <source>
        <dbReference type="Proteomes" id="UP001558534"/>
    </source>
</evidence>
<dbReference type="Proteomes" id="UP001558534">
    <property type="component" value="Unassembled WGS sequence"/>
</dbReference>
<sequence>MPNRTVTIAKTKAAGFIMPITRDSWLYKYTDNRDGGLVSE</sequence>
<gene>
    <name evidence="1" type="ORF">AB1300_12510</name>
</gene>
<organism evidence="1 2">
    <name type="scientific">Lysinibacillus xylanilyticus</name>
    <dbReference type="NCBI Taxonomy" id="582475"/>
    <lineage>
        <taxon>Bacteria</taxon>
        <taxon>Bacillati</taxon>
        <taxon>Bacillota</taxon>
        <taxon>Bacilli</taxon>
        <taxon>Bacillales</taxon>
        <taxon>Bacillaceae</taxon>
        <taxon>Lysinibacillus</taxon>
    </lineage>
</organism>